<gene>
    <name evidence="2" type="ORF">NITINOP_1154</name>
</gene>
<dbReference type="OrthoDB" id="9787809at2"/>
<feature type="transmembrane region" description="Helical" evidence="1">
    <location>
        <begin position="21"/>
        <end position="42"/>
    </location>
</feature>
<proteinExistence type="predicted"/>
<dbReference type="STRING" id="1715989.NITINOP_1154"/>
<name>A0A0S4KNT9_9BACT</name>
<accession>A0A0S4KNT9</accession>
<dbReference type="EMBL" id="LN885086">
    <property type="protein sequence ID" value="CUQ66129.1"/>
    <property type="molecule type" value="Genomic_DNA"/>
</dbReference>
<keyword evidence="1" id="KW-0472">Membrane</keyword>
<keyword evidence="1" id="KW-0812">Transmembrane</keyword>
<dbReference type="RefSeq" id="WP_062483961.1">
    <property type="nucleotide sequence ID" value="NZ_LN885086.1"/>
</dbReference>
<dbReference type="Proteomes" id="UP000066284">
    <property type="component" value="Chromosome 1"/>
</dbReference>
<sequence length="209" mass="21470">MARDEESRLGGRRLLPEDERGIALLAMMIILLLAGVLGVAALTMTGMENSMAGAVRMVEEGTHAAESCIGASVNVIQQSIDAGTVPATLIAPNGPVPAANAVFLGEEINGVRANDPDVAVGAGGNPNIVMNVNNYVVNGDIDFQYRKQKSGGVASLASGYDGTGTGAASVNMFYRIDCTAQNAATGATSRVIAVYDCLAAGDGCTRRTY</sequence>
<evidence type="ECO:0000313" key="3">
    <source>
        <dbReference type="Proteomes" id="UP000066284"/>
    </source>
</evidence>
<dbReference type="KEGG" id="nio:NITINOP_1154"/>
<protein>
    <submittedName>
        <fullName evidence="2">Putative Type IV pilus assembly protein PilX</fullName>
    </submittedName>
</protein>
<reference evidence="3" key="1">
    <citation type="submission" date="2015-09" db="EMBL/GenBank/DDBJ databases">
        <authorList>
            <person name="Daims H."/>
        </authorList>
    </citation>
    <scope>NUCLEOTIDE SEQUENCE [LARGE SCALE GENOMIC DNA]</scope>
</reference>
<evidence type="ECO:0000313" key="2">
    <source>
        <dbReference type="EMBL" id="CUQ66129.1"/>
    </source>
</evidence>
<dbReference type="AlphaFoldDB" id="A0A0S4KNT9"/>
<keyword evidence="1" id="KW-1133">Transmembrane helix</keyword>
<keyword evidence="3" id="KW-1185">Reference proteome</keyword>
<organism evidence="2 3">
    <name type="scientific">Candidatus Nitrospira inopinata</name>
    <dbReference type="NCBI Taxonomy" id="1715989"/>
    <lineage>
        <taxon>Bacteria</taxon>
        <taxon>Pseudomonadati</taxon>
        <taxon>Nitrospirota</taxon>
        <taxon>Nitrospiria</taxon>
        <taxon>Nitrospirales</taxon>
        <taxon>Nitrospiraceae</taxon>
        <taxon>Nitrospira</taxon>
    </lineage>
</organism>
<evidence type="ECO:0000256" key="1">
    <source>
        <dbReference type="SAM" id="Phobius"/>
    </source>
</evidence>